<comment type="caution">
    <text evidence="2">The sequence shown here is derived from an EMBL/GenBank/DDBJ whole genome shotgun (WGS) entry which is preliminary data.</text>
</comment>
<proteinExistence type="predicted"/>
<dbReference type="AlphaFoldDB" id="A0AAD9XBZ7"/>
<dbReference type="Proteomes" id="UP001280121">
    <property type="component" value="Unassembled WGS sequence"/>
</dbReference>
<evidence type="ECO:0000256" key="1">
    <source>
        <dbReference type="SAM" id="MobiDB-lite"/>
    </source>
</evidence>
<keyword evidence="3" id="KW-1185">Reference proteome</keyword>
<evidence type="ECO:0008006" key="4">
    <source>
        <dbReference type="Google" id="ProtNLM"/>
    </source>
</evidence>
<gene>
    <name evidence="2" type="ORF">Ddye_009607</name>
</gene>
<sequence length="1151" mass="129136">MFTESLDGNALKWVRQKGGPKKEIFSPVLNRGIGLPYQFNYQTGHLVSGVVPVKTIPVNGNDDRGSGSDMDISPDSDDEVYGGKYSVKSSKDDKISNGAASAYTSDCYSSSSTTWSNIETTAKKEYCGRLLQNQKLSDTDIPSAPPFVGRGSGIKQVVEQISVQDTPCLAKSSGSAAIKIPKPSSNIHSGTSFQDSAGYKTPDLFSRIAAGIEVDTSTNSLPARLPTFHASGLGPWCSVISYDACVRLCLHSWANGCGEEVPYFLNDECALLRNAFGLQQILLQSEEELLAKKTAELVSEGATLKPKKTYGKMKVHVRKVKLGLEPPTGCNFSSLKPSMVKVESVRRHFSHLNSMLNSGWEAIRRVPITPRPPANGSFSQLSLAYLHASGRYIKEVSKLLRNEIITSRKRLSTCEVVQETYSCFLRTKSMSEEDVVRMQPGSGETHVFFPDSIGDDLIVEVQGSKGKCYGRVLAQMAAIADDPSDKLRWWPIYHEPEHELIGRMQLYINYSTTQVDNNLKCGCVAETVAYDLVLENAMKAQNFQQRNLLLKGPWKWLLDNFASYYGVSDAYTKLRYLSYIMDVATPTRDCLALVYNFLFPVLMKGDSKSVLSHQENRILGEVDDQVQHILALVFENYKSLDELLASGLMDVFGPATGLAPPALAPAVELYNLLHDILSPEAQLKFTRYFQAAVKKRSRRHLAETDEFVSSSNDGTLTNPLTLSTAYQKMKSLILSVRNEIFTDIEIHNQHVLPSFLDLPNLSACIYNVDLCNRLRGFLVSCPPSGPSPPVAELVIATVDFQRDLCSWNIAPVKGGVDAKELFHSYITRWIQDKRLALLESCKLEKVKWSGVRTKHSTAPFIDEMHDRLKEMLNEYEIIIRHWPEYATVLENAVADVERATVETLDKQYADVLSPLKDNLTTKILGLKYVQKIAKGTVNAYVVPDELGILLNSMKRMLDTMWPQIETQFKSWSSRIAECRNSVAGEHLSEITVMMRAKFRNYLLAVVEKLVENTKMQSTTKLKKIIQDSKETCVESDVQSRMQPLKDLLIKTVDHLHTVIEPDVFVLICRFFWDQMGQDVLHFLESKRENSSWYKSSRIAVSILDEIFASHMQQLLGNALQEKDLEPPRSIKEVRSMLCKDSVNYKDNNYYV</sequence>
<protein>
    <recommendedName>
        <fullName evidence="4">Pesticidal crystal cry8Ba protein</fullName>
    </recommendedName>
</protein>
<feature type="region of interest" description="Disordered" evidence="1">
    <location>
        <begin position="58"/>
        <end position="81"/>
    </location>
</feature>
<reference evidence="2" key="1">
    <citation type="journal article" date="2023" name="Plant J.">
        <title>Genome sequences and population genomics provide insights into the demographic history, inbreeding, and mutation load of two 'living fossil' tree species of Dipteronia.</title>
        <authorList>
            <person name="Feng Y."/>
            <person name="Comes H.P."/>
            <person name="Chen J."/>
            <person name="Zhu S."/>
            <person name="Lu R."/>
            <person name="Zhang X."/>
            <person name="Li P."/>
            <person name="Qiu J."/>
            <person name="Olsen K.M."/>
            <person name="Qiu Y."/>
        </authorList>
    </citation>
    <scope>NUCLEOTIDE SEQUENCE</scope>
    <source>
        <strain evidence="2">KIB01</strain>
    </source>
</reference>
<evidence type="ECO:0000313" key="3">
    <source>
        <dbReference type="Proteomes" id="UP001280121"/>
    </source>
</evidence>
<organism evidence="2 3">
    <name type="scientific">Dipteronia dyeriana</name>
    <dbReference type="NCBI Taxonomy" id="168575"/>
    <lineage>
        <taxon>Eukaryota</taxon>
        <taxon>Viridiplantae</taxon>
        <taxon>Streptophyta</taxon>
        <taxon>Embryophyta</taxon>
        <taxon>Tracheophyta</taxon>
        <taxon>Spermatophyta</taxon>
        <taxon>Magnoliopsida</taxon>
        <taxon>eudicotyledons</taxon>
        <taxon>Gunneridae</taxon>
        <taxon>Pentapetalae</taxon>
        <taxon>rosids</taxon>
        <taxon>malvids</taxon>
        <taxon>Sapindales</taxon>
        <taxon>Sapindaceae</taxon>
        <taxon>Hippocastanoideae</taxon>
        <taxon>Acereae</taxon>
        <taxon>Dipteronia</taxon>
    </lineage>
</organism>
<evidence type="ECO:0000313" key="2">
    <source>
        <dbReference type="EMBL" id="KAK2656555.1"/>
    </source>
</evidence>
<dbReference type="PANTHER" id="PTHR31110:SF2">
    <property type="entry name" value="PESTICIDAL CRYSTAL CRY8BA PROTEIN"/>
    <property type="match status" value="1"/>
</dbReference>
<name>A0AAD9XBZ7_9ROSI</name>
<accession>A0AAD9XBZ7</accession>
<dbReference type="PANTHER" id="PTHR31110">
    <property type="entry name" value="PESTICIDAL CRYSTAL CRY8BA PROTEIN"/>
    <property type="match status" value="1"/>
</dbReference>
<dbReference type="EMBL" id="JANJYI010000003">
    <property type="protein sequence ID" value="KAK2656555.1"/>
    <property type="molecule type" value="Genomic_DNA"/>
</dbReference>